<gene>
    <name evidence="4" type="ORF">ACFO6S_02090</name>
</gene>
<dbReference type="RefSeq" id="WP_378413638.1">
    <property type="nucleotide sequence ID" value="NZ_JBHSFO010000001.1"/>
</dbReference>
<dbReference type="InterPro" id="IPR016181">
    <property type="entry name" value="Acyl_CoA_acyltransferase"/>
</dbReference>
<dbReference type="PANTHER" id="PTHR10545">
    <property type="entry name" value="DIAMINE N-ACETYLTRANSFERASE"/>
    <property type="match status" value="1"/>
</dbReference>
<sequence>MIRRATTDDVAAITALIHDLAEYEKASDECTVTEAQIATALFGDAPAAFAHVAQQGDAVVGLALWFRNFSTWDGVHGIYLEDLYVRPEFRGAGHGKALLTALARECVERGYTRLSWSVLKWNTPSIEFYDSLGAQPQDEWTTYRLSGAPLAELGGR</sequence>
<dbReference type="PROSITE" id="PS51186">
    <property type="entry name" value="GNAT"/>
    <property type="match status" value="1"/>
</dbReference>
<dbReference type="InterPro" id="IPR000182">
    <property type="entry name" value="GNAT_dom"/>
</dbReference>
<reference evidence="5" key="1">
    <citation type="journal article" date="2019" name="Int. J. Syst. Evol. Microbiol.">
        <title>The Global Catalogue of Microorganisms (GCM) 10K type strain sequencing project: providing services to taxonomists for standard genome sequencing and annotation.</title>
        <authorList>
            <consortium name="The Broad Institute Genomics Platform"/>
            <consortium name="The Broad Institute Genome Sequencing Center for Infectious Disease"/>
            <person name="Wu L."/>
            <person name="Ma J."/>
        </authorList>
    </citation>
    <scope>NUCLEOTIDE SEQUENCE [LARGE SCALE GENOMIC DNA]</scope>
    <source>
        <strain evidence="5">CCUG 54520</strain>
    </source>
</reference>
<organism evidence="4 5">
    <name type="scientific">Rhodococcus kronopolitis</name>
    <dbReference type="NCBI Taxonomy" id="1460226"/>
    <lineage>
        <taxon>Bacteria</taxon>
        <taxon>Bacillati</taxon>
        <taxon>Actinomycetota</taxon>
        <taxon>Actinomycetes</taxon>
        <taxon>Mycobacteriales</taxon>
        <taxon>Nocardiaceae</taxon>
        <taxon>Rhodococcus</taxon>
    </lineage>
</organism>
<dbReference type="EMBL" id="JBHSFO010000001">
    <property type="protein sequence ID" value="MFC4602475.1"/>
    <property type="molecule type" value="Genomic_DNA"/>
</dbReference>
<protein>
    <submittedName>
        <fullName evidence="4">GNAT family N-acetyltransferase</fullName>
        <ecNumber evidence="4">2.3.-.-</ecNumber>
    </submittedName>
</protein>
<dbReference type="Pfam" id="PF00583">
    <property type="entry name" value="Acetyltransf_1"/>
    <property type="match status" value="1"/>
</dbReference>
<evidence type="ECO:0000256" key="1">
    <source>
        <dbReference type="ARBA" id="ARBA00022679"/>
    </source>
</evidence>
<keyword evidence="1 4" id="KW-0808">Transferase</keyword>
<dbReference type="Proteomes" id="UP001595914">
    <property type="component" value="Unassembled WGS sequence"/>
</dbReference>
<name>A0ABV9FKB9_9NOCA</name>
<comment type="caution">
    <text evidence="4">The sequence shown here is derived from an EMBL/GenBank/DDBJ whole genome shotgun (WGS) entry which is preliminary data.</text>
</comment>
<evidence type="ECO:0000259" key="3">
    <source>
        <dbReference type="PROSITE" id="PS51186"/>
    </source>
</evidence>
<evidence type="ECO:0000313" key="5">
    <source>
        <dbReference type="Proteomes" id="UP001595914"/>
    </source>
</evidence>
<dbReference type="PANTHER" id="PTHR10545:SF29">
    <property type="entry name" value="GH14572P-RELATED"/>
    <property type="match status" value="1"/>
</dbReference>
<evidence type="ECO:0000256" key="2">
    <source>
        <dbReference type="ARBA" id="ARBA00023315"/>
    </source>
</evidence>
<dbReference type="GO" id="GO:0016746">
    <property type="term" value="F:acyltransferase activity"/>
    <property type="evidence" value="ECO:0007669"/>
    <property type="project" value="UniProtKB-KW"/>
</dbReference>
<dbReference type="InterPro" id="IPR051016">
    <property type="entry name" value="Diverse_Substrate_AcTransf"/>
</dbReference>
<accession>A0ABV9FKB9</accession>
<dbReference type="SUPFAM" id="SSF55729">
    <property type="entry name" value="Acyl-CoA N-acyltransferases (Nat)"/>
    <property type="match status" value="1"/>
</dbReference>
<evidence type="ECO:0000313" key="4">
    <source>
        <dbReference type="EMBL" id="MFC4602475.1"/>
    </source>
</evidence>
<proteinExistence type="predicted"/>
<dbReference type="CDD" id="cd04301">
    <property type="entry name" value="NAT_SF"/>
    <property type="match status" value="1"/>
</dbReference>
<keyword evidence="5" id="KW-1185">Reference proteome</keyword>
<dbReference type="Gene3D" id="3.40.630.30">
    <property type="match status" value="1"/>
</dbReference>
<dbReference type="EC" id="2.3.-.-" evidence="4"/>
<feature type="domain" description="N-acetyltransferase" evidence="3">
    <location>
        <begin position="1"/>
        <end position="155"/>
    </location>
</feature>
<keyword evidence="2 4" id="KW-0012">Acyltransferase</keyword>